<gene>
    <name evidence="1" type="ORF">V6N11_070824</name>
</gene>
<evidence type="ECO:0000313" key="2">
    <source>
        <dbReference type="Proteomes" id="UP001396334"/>
    </source>
</evidence>
<dbReference type="InterPro" id="IPR036691">
    <property type="entry name" value="Endo/exonu/phosph_ase_sf"/>
</dbReference>
<organism evidence="1 2">
    <name type="scientific">Hibiscus sabdariffa</name>
    <name type="common">roselle</name>
    <dbReference type="NCBI Taxonomy" id="183260"/>
    <lineage>
        <taxon>Eukaryota</taxon>
        <taxon>Viridiplantae</taxon>
        <taxon>Streptophyta</taxon>
        <taxon>Embryophyta</taxon>
        <taxon>Tracheophyta</taxon>
        <taxon>Spermatophyta</taxon>
        <taxon>Magnoliopsida</taxon>
        <taxon>eudicotyledons</taxon>
        <taxon>Gunneridae</taxon>
        <taxon>Pentapetalae</taxon>
        <taxon>rosids</taxon>
        <taxon>malvids</taxon>
        <taxon>Malvales</taxon>
        <taxon>Malvaceae</taxon>
        <taxon>Malvoideae</taxon>
        <taxon>Hibiscus</taxon>
    </lineage>
</organism>
<dbReference type="Proteomes" id="UP001396334">
    <property type="component" value="Unassembled WGS sequence"/>
</dbReference>
<dbReference type="PANTHER" id="PTHR35218">
    <property type="entry name" value="RNASE H DOMAIN-CONTAINING PROTEIN"/>
    <property type="match status" value="1"/>
</dbReference>
<comment type="caution">
    <text evidence="1">The sequence shown here is derived from an EMBL/GenBank/DDBJ whole genome shotgun (WGS) entry which is preliminary data.</text>
</comment>
<dbReference type="SUPFAM" id="SSF56219">
    <property type="entry name" value="DNase I-like"/>
    <property type="match status" value="1"/>
</dbReference>
<dbReference type="EMBL" id="JBBPBN010002391">
    <property type="protein sequence ID" value="KAK8476133.1"/>
    <property type="molecule type" value="Genomic_DNA"/>
</dbReference>
<evidence type="ECO:0000313" key="1">
    <source>
        <dbReference type="EMBL" id="KAK8476133.1"/>
    </source>
</evidence>
<accession>A0ABR1Z8P3</accession>
<dbReference type="PANTHER" id="PTHR35218:SF9">
    <property type="entry name" value="ENDONUCLEASE_EXONUCLEASE_PHOSPHATASE DOMAIN-CONTAINING PROTEIN"/>
    <property type="match status" value="1"/>
</dbReference>
<proteinExistence type="predicted"/>
<reference evidence="1 2" key="1">
    <citation type="journal article" date="2024" name="G3 (Bethesda)">
        <title>Genome assembly of Hibiscus sabdariffa L. provides insights into metabolisms of medicinal natural products.</title>
        <authorList>
            <person name="Kim T."/>
        </authorList>
    </citation>
    <scope>NUCLEOTIDE SEQUENCE [LARGE SCALE GENOMIC DNA]</scope>
    <source>
        <strain evidence="1">TK-2024</strain>
        <tissue evidence="1">Old leaves</tissue>
    </source>
</reference>
<protein>
    <submittedName>
        <fullName evidence="1">Uncharacterized protein</fullName>
    </submittedName>
</protein>
<dbReference type="Gene3D" id="3.60.10.10">
    <property type="entry name" value="Endonuclease/exonuclease/phosphatase"/>
    <property type="match status" value="1"/>
</dbReference>
<keyword evidence="2" id="KW-1185">Reference proteome</keyword>
<name>A0ABR1Z8P3_9ROSI</name>
<sequence>MAILAWNAKGLGNADTVRGLKDVIFKFQPCLVFISETKKKKKYVVKLQGSNKFCQGFYVDPIGIAGGLALWWMEEVEVTILNYCKNYIDVSISYRNSEELHCTFIYAPPYHDEKKEF</sequence>